<evidence type="ECO:0000313" key="3">
    <source>
        <dbReference type="EMBL" id="ARK29158.1"/>
    </source>
</evidence>
<gene>
    <name evidence="3" type="ORF">BkAM31D_04410</name>
</gene>
<evidence type="ECO:0000313" key="4">
    <source>
        <dbReference type="Proteomes" id="UP000193006"/>
    </source>
</evidence>
<keyword evidence="2" id="KW-1133">Transmembrane helix</keyword>
<protein>
    <submittedName>
        <fullName evidence="3">Uncharacterized protein</fullName>
    </submittedName>
</protein>
<feature type="transmembrane region" description="Helical" evidence="2">
    <location>
        <begin position="12"/>
        <end position="33"/>
    </location>
</feature>
<evidence type="ECO:0000256" key="2">
    <source>
        <dbReference type="SAM" id="Phobius"/>
    </source>
</evidence>
<evidence type="ECO:0000256" key="1">
    <source>
        <dbReference type="SAM" id="MobiDB-lite"/>
    </source>
</evidence>
<keyword evidence="2" id="KW-0812">Transmembrane</keyword>
<accession>A0A1X9M6V7</accession>
<keyword evidence="4" id="KW-1185">Reference proteome</keyword>
<dbReference type="STRING" id="199441.BkAM31D_04410"/>
<sequence length="90" mass="10411">MIEIITDLTSLWVSVVMTVLLVAAMTKANILRFEWELHTGWKRKFVDVSEQEPENPMLIHLSRMKCKPKIPSTNDHKNQDDDDATSIVFI</sequence>
<dbReference type="RefSeq" id="WP_066155916.1">
    <property type="nucleotide sequence ID" value="NZ_CP020814.1"/>
</dbReference>
<dbReference type="EMBL" id="CP020814">
    <property type="protein sequence ID" value="ARK29158.1"/>
    <property type="molecule type" value="Genomic_DNA"/>
</dbReference>
<feature type="region of interest" description="Disordered" evidence="1">
    <location>
        <begin position="70"/>
        <end position="90"/>
    </location>
</feature>
<organism evidence="3 4">
    <name type="scientific">Halalkalibacter krulwichiae</name>
    <dbReference type="NCBI Taxonomy" id="199441"/>
    <lineage>
        <taxon>Bacteria</taxon>
        <taxon>Bacillati</taxon>
        <taxon>Bacillota</taxon>
        <taxon>Bacilli</taxon>
        <taxon>Bacillales</taxon>
        <taxon>Bacillaceae</taxon>
        <taxon>Halalkalibacter</taxon>
    </lineage>
</organism>
<keyword evidence="2" id="KW-0472">Membrane</keyword>
<reference evidence="3 4" key="1">
    <citation type="submission" date="2017-04" db="EMBL/GenBank/DDBJ databases">
        <title>Bacillus krulwichiae AM31D Genome sequencing and assembly.</title>
        <authorList>
            <person name="Krulwich T.A."/>
            <person name="Anastor L."/>
            <person name="Ehrlich R."/>
            <person name="Ehrlich G.D."/>
            <person name="Janto B."/>
        </authorList>
    </citation>
    <scope>NUCLEOTIDE SEQUENCE [LARGE SCALE GENOMIC DNA]</scope>
    <source>
        <strain evidence="3 4">AM31D</strain>
    </source>
</reference>
<name>A0A1X9M6V7_9BACI</name>
<dbReference type="KEGG" id="bkw:BkAM31D_04410"/>
<dbReference type="Proteomes" id="UP000193006">
    <property type="component" value="Chromosome"/>
</dbReference>
<dbReference type="AlphaFoldDB" id="A0A1X9M6V7"/>
<proteinExistence type="predicted"/>